<name>A0A640KCT1_LEITA</name>
<dbReference type="InterPro" id="IPR017441">
    <property type="entry name" value="Protein_kinase_ATP_BS"/>
</dbReference>
<dbReference type="FunFam" id="3.30.200.20:FF:000042">
    <property type="entry name" value="Aurora kinase A"/>
    <property type="match status" value="1"/>
</dbReference>
<dbReference type="GO" id="GO:0005737">
    <property type="term" value="C:cytoplasm"/>
    <property type="evidence" value="ECO:0007669"/>
    <property type="project" value="UniProtKB-SubCell"/>
</dbReference>
<dbReference type="GO" id="GO:0004674">
    <property type="term" value="F:protein serine/threonine kinase activity"/>
    <property type="evidence" value="ECO:0007669"/>
    <property type="project" value="UniProtKB-EC"/>
</dbReference>
<feature type="binding site" evidence="6">
    <location>
        <position position="50"/>
    </location>
    <ligand>
        <name>ATP</name>
        <dbReference type="ChEBI" id="CHEBI:30616"/>
    </ligand>
</feature>
<dbReference type="PANTHER" id="PTHR48012:SF2">
    <property type="entry name" value="STERILE20-LIKE KINASE, ISOFORM B"/>
    <property type="match status" value="1"/>
</dbReference>
<evidence type="ECO:0000256" key="2">
    <source>
        <dbReference type="ARBA" id="ARBA00012513"/>
    </source>
</evidence>
<dbReference type="Pfam" id="PF00069">
    <property type="entry name" value="Pkinase"/>
    <property type="match status" value="1"/>
</dbReference>
<evidence type="ECO:0000313" key="9">
    <source>
        <dbReference type="Proteomes" id="UP000419144"/>
    </source>
</evidence>
<dbReference type="SMART" id="SM00220">
    <property type="entry name" value="S_TKc"/>
    <property type="match status" value="1"/>
</dbReference>
<gene>
    <name evidence="8" type="ORF">LtaPh_1603000</name>
</gene>
<keyword evidence="4 6" id="KW-0547">Nucleotide-binding</keyword>
<accession>A0A640KCT1</accession>
<comment type="subcellular location">
    <subcellularLocation>
        <location evidence="1">Cytoplasm</location>
    </subcellularLocation>
</comment>
<protein>
    <recommendedName>
        <fullName evidence="2">non-specific serine/threonine protein kinase</fullName>
        <ecNumber evidence="2">2.7.11.1</ecNumber>
    </recommendedName>
</protein>
<keyword evidence="8" id="KW-0808">Transferase</keyword>
<evidence type="ECO:0000256" key="1">
    <source>
        <dbReference type="ARBA" id="ARBA00004496"/>
    </source>
</evidence>
<dbReference type="GO" id="GO:0005524">
    <property type="term" value="F:ATP binding"/>
    <property type="evidence" value="ECO:0007669"/>
    <property type="project" value="UniProtKB-UniRule"/>
</dbReference>
<keyword evidence="9" id="KW-1185">Reference proteome</keyword>
<dbReference type="InterPro" id="IPR008271">
    <property type="entry name" value="Ser/Thr_kinase_AS"/>
</dbReference>
<dbReference type="PANTHER" id="PTHR48012">
    <property type="entry name" value="STERILE20-LIKE KINASE, ISOFORM B-RELATED"/>
    <property type="match status" value="1"/>
</dbReference>
<evidence type="ECO:0000256" key="3">
    <source>
        <dbReference type="ARBA" id="ARBA00022490"/>
    </source>
</evidence>
<proteinExistence type="predicted"/>
<dbReference type="FunFam" id="1.10.510.10:FF:000837">
    <property type="entry name" value="STE family protein kinase"/>
    <property type="match status" value="1"/>
</dbReference>
<comment type="caution">
    <text evidence="8">The sequence shown here is derived from an EMBL/GenBank/DDBJ whole genome shotgun (WGS) entry which is preliminary data.</text>
</comment>
<evidence type="ECO:0000256" key="5">
    <source>
        <dbReference type="ARBA" id="ARBA00022840"/>
    </source>
</evidence>
<dbReference type="InterPro" id="IPR050629">
    <property type="entry name" value="STE20/SPS1-PAK"/>
</dbReference>
<evidence type="ECO:0000313" key="8">
    <source>
        <dbReference type="EMBL" id="GET87383.1"/>
    </source>
</evidence>
<sequence length="631" mass="67168">MMKPSALDRIHLREDDPKELFEIIESIGIGNFGVVLKARNRSTDDIVAIKQVPLSDTDKEDLDTIVKEVEILQDCDHPNIVRFYGTYYSMGVLWIVMEYCEGGSVDTVYDLLRRPLSEPLIAYVCRQTLLGLRYLHERHIIHRDIKGSNLLLTKDGQVKLADFGVSTELKHTLSRRNTFIGTALWMAPEALTEKDYDSRADLWSLGITTIELAEGQPPHLGMHIARAVFFIPLNDPPTLQAKERWSPQMNLFIRRLLTKEKDLRPSAATMLMDPFVAPSAVASQEEMVAVVKQLLARRQSMDEKQDGNDKGSNASAMTIVTRASSVGGSSEGAGEEEGEGVAAIPTDEAAAQWIDEHVASQRRASPAAGRAAARAGGGAAAAEAAAGDRGAPLGGRLVLLPLLHLEDMSFDALSSSSRTRFCGSNVSATGASGGGADSAGGSATSSSALFGAASAGGVVLSSGGVASGAVGGWPRVGVPVAACAALDGVYTGEGNSNTTVMASANRYCYPSLLAPTSGSGGAVAIASAFSPGYGPPSHEARMVAAAAHGDGLTETLHLLDCSVEAYSPLYLRRFETNTLSTVRELFLYHQHLPYTRAVSEAEAKHAQRLKVLCGTVLKNVYAATCESTRYV</sequence>
<feature type="domain" description="Protein kinase" evidence="7">
    <location>
        <begin position="21"/>
        <end position="276"/>
    </location>
</feature>
<dbReference type="PROSITE" id="PS50011">
    <property type="entry name" value="PROTEIN_KINASE_DOM"/>
    <property type="match status" value="1"/>
</dbReference>
<dbReference type="PROSITE" id="PS00107">
    <property type="entry name" value="PROTEIN_KINASE_ATP"/>
    <property type="match status" value="1"/>
</dbReference>
<dbReference type="Proteomes" id="UP000419144">
    <property type="component" value="Unassembled WGS sequence"/>
</dbReference>
<dbReference type="InterPro" id="IPR011009">
    <property type="entry name" value="Kinase-like_dom_sf"/>
</dbReference>
<dbReference type="VEuPathDB" id="TriTrypDB:LtaPh_1603000"/>
<keyword evidence="3" id="KW-0963">Cytoplasm</keyword>
<evidence type="ECO:0000259" key="7">
    <source>
        <dbReference type="PROSITE" id="PS50011"/>
    </source>
</evidence>
<keyword evidence="8" id="KW-0418">Kinase</keyword>
<dbReference type="EMBL" id="BLBS01000020">
    <property type="protein sequence ID" value="GET87383.1"/>
    <property type="molecule type" value="Genomic_DNA"/>
</dbReference>
<dbReference type="EC" id="2.7.11.1" evidence="2"/>
<reference evidence="8" key="1">
    <citation type="submission" date="2019-11" db="EMBL/GenBank/DDBJ databases">
        <title>Leishmania tarentolae CDS.</title>
        <authorList>
            <person name="Goto Y."/>
            <person name="Yamagishi J."/>
        </authorList>
    </citation>
    <scope>NUCLEOTIDE SEQUENCE [LARGE SCALE GENOMIC DNA]</scope>
    <source>
        <strain evidence="8">Parrot Tar II</strain>
    </source>
</reference>
<dbReference type="Gene3D" id="1.10.510.10">
    <property type="entry name" value="Transferase(Phosphotransferase) domain 1"/>
    <property type="match status" value="1"/>
</dbReference>
<dbReference type="AlphaFoldDB" id="A0A640KCT1"/>
<dbReference type="OrthoDB" id="248923at2759"/>
<keyword evidence="5 6" id="KW-0067">ATP-binding</keyword>
<evidence type="ECO:0000256" key="4">
    <source>
        <dbReference type="ARBA" id="ARBA00022741"/>
    </source>
</evidence>
<dbReference type="InterPro" id="IPR000719">
    <property type="entry name" value="Prot_kinase_dom"/>
</dbReference>
<evidence type="ECO:0000256" key="6">
    <source>
        <dbReference type="PROSITE-ProRule" id="PRU10141"/>
    </source>
</evidence>
<dbReference type="SUPFAM" id="SSF56112">
    <property type="entry name" value="Protein kinase-like (PK-like)"/>
    <property type="match status" value="1"/>
</dbReference>
<dbReference type="PROSITE" id="PS00108">
    <property type="entry name" value="PROTEIN_KINASE_ST"/>
    <property type="match status" value="1"/>
</dbReference>
<organism evidence="8 9">
    <name type="scientific">Leishmania tarentolae</name>
    <name type="common">Sauroleishmania tarentolae</name>
    <dbReference type="NCBI Taxonomy" id="5689"/>
    <lineage>
        <taxon>Eukaryota</taxon>
        <taxon>Discoba</taxon>
        <taxon>Euglenozoa</taxon>
        <taxon>Kinetoplastea</taxon>
        <taxon>Metakinetoplastina</taxon>
        <taxon>Trypanosomatida</taxon>
        <taxon>Trypanosomatidae</taxon>
        <taxon>Leishmaniinae</taxon>
        <taxon>Leishmania</taxon>
        <taxon>lizard Leishmania</taxon>
    </lineage>
</organism>